<organism evidence="1 2">
    <name type="scientific">Cajanus cajan</name>
    <name type="common">Pigeon pea</name>
    <name type="synonym">Cajanus indicus</name>
    <dbReference type="NCBI Taxonomy" id="3821"/>
    <lineage>
        <taxon>Eukaryota</taxon>
        <taxon>Viridiplantae</taxon>
        <taxon>Streptophyta</taxon>
        <taxon>Embryophyta</taxon>
        <taxon>Tracheophyta</taxon>
        <taxon>Spermatophyta</taxon>
        <taxon>Magnoliopsida</taxon>
        <taxon>eudicotyledons</taxon>
        <taxon>Gunneridae</taxon>
        <taxon>Pentapetalae</taxon>
        <taxon>rosids</taxon>
        <taxon>fabids</taxon>
        <taxon>Fabales</taxon>
        <taxon>Fabaceae</taxon>
        <taxon>Papilionoideae</taxon>
        <taxon>50 kb inversion clade</taxon>
        <taxon>NPAAA clade</taxon>
        <taxon>indigoferoid/millettioid clade</taxon>
        <taxon>Phaseoleae</taxon>
        <taxon>Cajanus</taxon>
    </lineage>
</organism>
<gene>
    <name evidence="1" type="ORF">KK1_039177</name>
</gene>
<keyword evidence="2" id="KW-1185">Reference proteome</keyword>
<dbReference type="Gramene" id="C.cajan_42054.t">
    <property type="protein sequence ID" value="C.cajan_42054.t.cds1"/>
    <property type="gene ID" value="C.cajan_42054"/>
</dbReference>
<evidence type="ECO:0000313" key="2">
    <source>
        <dbReference type="Proteomes" id="UP000075243"/>
    </source>
</evidence>
<dbReference type="EMBL" id="KQ483902">
    <property type="protein sequence ID" value="KYP39504.1"/>
    <property type="molecule type" value="Genomic_DNA"/>
</dbReference>
<accession>A0A151RA40</accession>
<protein>
    <submittedName>
        <fullName evidence="1">Uncharacterized protein</fullName>
    </submittedName>
</protein>
<feature type="non-terminal residue" evidence="1">
    <location>
        <position position="1"/>
    </location>
</feature>
<name>A0A151RA40_CAJCA</name>
<evidence type="ECO:0000313" key="1">
    <source>
        <dbReference type="EMBL" id="KYP39504.1"/>
    </source>
</evidence>
<proteinExistence type="predicted"/>
<sequence length="134" mass="15196">LCSITVVVTSVVNFSAQINCISMLNGTNFKACKKVVEIIIGCMDLDLALWAEKLTPTLENLDEDKVEKWEHSNRMCLMIMKRSVLEVFQGSISKSHNAKGLFGVVEQYFTSNEKDDARSLLAKIIFMRYKVKEI</sequence>
<reference evidence="1" key="1">
    <citation type="journal article" date="2012" name="Nat. Biotechnol.">
        <title>Draft genome sequence of pigeonpea (Cajanus cajan), an orphan legume crop of resource-poor farmers.</title>
        <authorList>
            <person name="Varshney R.K."/>
            <person name="Chen W."/>
            <person name="Li Y."/>
            <person name="Bharti A.K."/>
            <person name="Saxena R.K."/>
            <person name="Schlueter J.A."/>
            <person name="Donoghue M.T."/>
            <person name="Azam S."/>
            <person name="Fan G."/>
            <person name="Whaley A.M."/>
            <person name="Farmer A.D."/>
            <person name="Sheridan J."/>
            <person name="Iwata A."/>
            <person name="Tuteja R."/>
            <person name="Penmetsa R.V."/>
            <person name="Wu W."/>
            <person name="Upadhyaya H.D."/>
            <person name="Yang S.P."/>
            <person name="Shah T."/>
            <person name="Saxena K.B."/>
            <person name="Michael T."/>
            <person name="McCombie W.R."/>
            <person name="Yang B."/>
            <person name="Zhang G."/>
            <person name="Yang H."/>
            <person name="Wang J."/>
            <person name="Spillane C."/>
            <person name="Cook D.R."/>
            <person name="May G.D."/>
            <person name="Xu X."/>
            <person name="Jackson S.A."/>
        </authorList>
    </citation>
    <scope>NUCLEOTIDE SEQUENCE [LARGE SCALE GENOMIC DNA]</scope>
</reference>
<dbReference type="Proteomes" id="UP000075243">
    <property type="component" value="Unassembled WGS sequence"/>
</dbReference>
<dbReference type="AlphaFoldDB" id="A0A151RA40"/>